<dbReference type="KEGG" id="cput:CONPUDRAFT_153862"/>
<dbReference type="RefSeq" id="XP_007768681.1">
    <property type="nucleotide sequence ID" value="XM_007770491.1"/>
</dbReference>
<evidence type="ECO:0000256" key="1">
    <source>
        <dbReference type="SAM" id="MobiDB-lite"/>
    </source>
</evidence>
<dbReference type="AlphaFoldDB" id="A0A5M3MQ54"/>
<reference evidence="3" key="1">
    <citation type="journal article" date="2012" name="Science">
        <title>The Paleozoic origin of enzymatic lignin decomposition reconstructed from 31 fungal genomes.</title>
        <authorList>
            <person name="Floudas D."/>
            <person name="Binder M."/>
            <person name="Riley R."/>
            <person name="Barry K."/>
            <person name="Blanchette R.A."/>
            <person name="Henrissat B."/>
            <person name="Martinez A.T."/>
            <person name="Otillar R."/>
            <person name="Spatafora J.W."/>
            <person name="Yadav J.S."/>
            <person name="Aerts A."/>
            <person name="Benoit I."/>
            <person name="Boyd A."/>
            <person name="Carlson A."/>
            <person name="Copeland A."/>
            <person name="Coutinho P.M."/>
            <person name="de Vries R.P."/>
            <person name="Ferreira P."/>
            <person name="Findley K."/>
            <person name="Foster B."/>
            <person name="Gaskell J."/>
            <person name="Glotzer D."/>
            <person name="Gorecki P."/>
            <person name="Heitman J."/>
            <person name="Hesse C."/>
            <person name="Hori C."/>
            <person name="Igarashi K."/>
            <person name="Jurgens J.A."/>
            <person name="Kallen N."/>
            <person name="Kersten P."/>
            <person name="Kohler A."/>
            <person name="Kuees U."/>
            <person name="Kumar T.K.A."/>
            <person name="Kuo A."/>
            <person name="LaButti K."/>
            <person name="Larrondo L.F."/>
            <person name="Lindquist E."/>
            <person name="Ling A."/>
            <person name="Lombard V."/>
            <person name="Lucas S."/>
            <person name="Lundell T."/>
            <person name="Martin R."/>
            <person name="McLaughlin D.J."/>
            <person name="Morgenstern I."/>
            <person name="Morin E."/>
            <person name="Murat C."/>
            <person name="Nagy L.G."/>
            <person name="Nolan M."/>
            <person name="Ohm R.A."/>
            <person name="Patyshakuliyeva A."/>
            <person name="Rokas A."/>
            <person name="Ruiz-Duenas F.J."/>
            <person name="Sabat G."/>
            <person name="Salamov A."/>
            <person name="Samejima M."/>
            <person name="Schmutz J."/>
            <person name="Slot J.C."/>
            <person name="St John F."/>
            <person name="Stenlid J."/>
            <person name="Sun H."/>
            <person name="Sun S."/>
            <person name="Syed K."/>
            <person name="Tsang A."/>
            <person name="Wiebenga A."/>
            <person name="Young D."/>
            <person name="Pisabarro A."/>
            <person name="Eastwood D.C."/>
            <person name="Martin F."/>
            <person name="Cullen D."/>
            <person name="Grigoriev I.V."/>
            <person name="Hibbett D.S."/>
        </authorList>
    </citation>
    <scope>NUCLEOTIDE SEQUENCE [LARGE SCALE GENOMIC DNA]</scope>
    <source>
        <strain evidence="3">RWD-64-598 SS2</strain>
    </source>
</reference>
<evidence type="ECO:0000313" key="3">
    <source>
        <dbReference type="Proteomes" id="UP000053558"/>
    </source>
</evidence>
<proteinExistence type="predicted"/>
<dbReference type="GeneID" id="19203185"/>
<accession>A0A5M3MQ54</accession>
<name>A0A5M3MQ54_CONPW</name>
<protein>
    <submittedName>
        <fullName evidence="2">Uncharacterized protein</fullName>
    </submittedName>
</protein>
<gene>
    <name evidence="2" type="ORF">CONPUDRAFT_153862</name>
</gene>
<organism evidence="2 3">
    <name type="scientific">Coniophora puteana (strain RWD-64-598)</name>
    <name type="common">Brown rot fungus</name>
    <dbReference type="NCBI Taxonomy" id="741705"/>
    <lineage>
        <taxon>Eukaryota</taxon>
        <taxon>Fungi</taxon>
        <taxon>Dikarya</taxon>
        <taxon>Basidiomycota</taxon>
        <taxon>Agaricomycotina</taxon>
        <taxon>Agaricomycetes</taxon>
        <taxon>Agaricomycetidae</taxon>
        <taxon>Boletales</taxon>
        <taxon>Coniophorineae</taxon>
        <taxon>Coniophoraceae</taxon>
        <taxon>Coniophora</taxon>
    </lineage>
</organism>
<keyword evidence="3" id="KW-1185">Reference proteome</keyword>
<comment type="caution">
    <text evidence="2">The sequence shown here is derived from an EMBL/GenBank/DDBJ whole genome shotgun (WGS) entry which is preliminary data.</text>
</comment>
<dbReference type="Proteomes" id="UP000053558">
    <property type="component" value="Unassembled WGS sequence"/>
</dbReference>
<sequence length="178" mass="20502">MATDQFQRAVSASGLDDVDEKLRQLQVSSKASNGTLLPSPYLPPELNVNEAPRNQDRRPRRAFFGFVVSEDIMIDYTLRWYQGTFTRESLKSIDPAWVGVICMAAAQDHLEVDPDHPRIRIPMVETPDGLKPCVSIYDSYDRLGWSLAEEKETEYIELIRSELGLPEIQEPMWYYYAR</sequence>
<dbReference type="EMBL" id="JH711578">
    <property type="protein sequence ID" value="EIW81312.1"/>
    <property type="molecule type" value="Genomic_DNA"/>
</dbReference>
<evidence type="ECO:0000313" key="2">
    <source>
        <dbReference type="EMBL" id="EIW81312.1"/>
    </source>
</evidence>
<feature type="region of interest" description="Disordered" evidence="1">
    <location>
        <begin position="34"/>
        <end position="54"/>
    </location>
</feature>